<dbReference type="GO" id="GO:0008097">
    <property type="term" value="F:5S rRNA binding"/>
    <property type="evidence" value="ECO:0007669"/>
    <property type="project" value="TreeGrafter"/>
</dbReference>
<dbReference type="GO" id="GO:0005737">
    <property type="term" value="C:cytoplasm"/>
    <property type="evidence" value="ECO:0007669"/>
    <property type="project" value="UniProtKB-ARBA"/>
</dbReference>
<dbReference type="GO" id="GO:0003735">
    <property type="term" value="F:structural constituent of ribosome"/>
    <property type="evidence" value="ECO:0007669"/>
    <property type="project" value="InterPro"/>
</dbReference>
<organism evidence="6">
    <name type="scientific">marine metagenome</name>
    <dbReference type="NCBI Taxonomy" id="408172"/>
    <lineage>
        <taxon>unclassified sequences</taxon>
        <taxon>metagenomes</taxon>
        <taxon>ecological metagenomes</taxon>
    </lineage>
</organism>
<dbReference type="InterPro" id="IPR004389">
    <property type="entry name" value="Ribosomal_uL18_bac-type"/>
</dbReference>
<sequence>MSKIKEDRIRFSHRRNRSKKTAWFHTDRYRLCVYRSNMNIEAQIIDDFQGNTLISSSSKDKSLAEEIKKATSKVECSKIVGVALAERAIKMKIKKVVFDRNGYPYHGRIKALADAARESGLEF</sequence>
<keyword evidence="5" id="KW-0687">Ribonucleoprotein</keyword>
<comment type="similarity">
    <text evidence="1">Belongs to the universal ribosomal protein uL18 family.</text>
</comment>
<evidence type="ECO:0000256" key="4">
    <source>
        <dbReference type="ARBA" id="ARBA00022980"/>
    </source>
</evidence>
<evidence type="ECO:0000256" key="3">
    <source>
        <dbReference type="ARBA" id="ARBA00022884"/>
    </source>
</evidence>
<evidence type="ECO:0000313" key="6">
    <source>
        <dbReference type="EMBL" id="SUZ84703.1"/>
    </source>
</evidence>
<dbReference type="Gene3D" id="3.30.420.100">
    <property type="match status" value="1"/>
</dbReference>
<keyword evidence="3" id="KW-0694">RNA-binding</keyword>
<name>A0A381R579_9ZZZZ</name>
<keyword evidence="2" id="KW-0699">rRNA-binding</keyword>
<dbReference type="InterPro" id="IPR057268">
    <property type="entry name" value="Ribosomal_L18"/>
</dbReference>
<dbReference type="AlphaFoldDB" id="A0A381R579"/>
<reference evidence="6" key="1">
    <citation type="submission" date="2018-05" db="EMBL/GenBank/DDBJ databases">
        <authorList>
            <person name="Lanie J.A."/>
            <person name="Ng W.-L."/>
            <person name="Kazmierczak K.M."/>
            <person name="Andrzejewski T.M."/>
            <person name="Davidsen T.M."/>
            <person name="Wayne K.J."/>
            <person name="Tettelin H."/>
            <person name="Glass J.I."/>
            <person name="Rusch D."/>
            <person name="Podicherti R."/>
            <person name="Tsui H.-C.T."/>
            <person name="Winkler M.E."/>
        </authorList>
    </citation>
    <scope>NUCLEOTIDE SEQUENCE</scope>
</reference>
<dbReference type="InterPro" id="IPR005484">
    <property type="entry name" value="Ribosomal_uL18_bac/plant/anim"/>
</dbReference>
<evidence type="ECO:0008006" key="7">
    <source>
        <dbReference type="Google" id="ProtNLM"/>
    </source>
</evidence>
<dbReference type="SUPFAM" id="SSF53137">
    <property type="entry name" value="Translational machinery components"/>
    <property type="match status" value="1"/>
</dbReference>
<dbReference type="CDD" id="cd00432">
    <property type="entry name" value="Ribosomal_L18_L5e"/>
    <property type="match status" value="1"/>
</dbReference>
<protein>
    <recommendedName>
        <fullName evidence="7">50S ribosomal protein L18</fullName>
    </recommendedName>
</protein>
<dbReference type="NCBIfam" id="TIGR00060">
    <property type="entry name" value="L18_bact"/>
    <property type="match status" value="1"/>
</dbReference>
<dbReference type="GO" id="GO:1990904">
    <property type="term" value="C:ribonucleoprotein complex"/>
    <property type="evidence" value="ECO:0007669"/>
    <property type="project" value="UniProtKB-KW"/>
</dbReference>
<evidence type="ECO:0000256" key="2">
    <source>
        <dbReference type="ARBA" id="ARBA00022730"/>
    </source>
</evidence>
<dbReference type="GO" id="GO:0005840">
    <property type="term" value="C:ribosome"/>
    <property type="evidence" value="ECO:0007669"/>
    <property type="project" value="UniProtKB-KW"/>
</dbReference>
<proteinExistence type="inferred from homology"/>
<dbReference type="PANTHER" id="PTHR12899">
    <property type="entry name" value="39S RIBOSOMAL PROTEIN L18, MITOCHONDRIAL"/>
    <property type="match status" value="1"/>
</dbReference>
<evidence type="ECO:0000256" key="1">
    <source>
        <dbReference type="ARBA" id="ARBA00007116"/>
    </source>
</evidence>
<dbReference type="HAMAP" id="MF_01337_B">
    <property type="entry name" value="Ribosomal_uL18_B"/>
    <property type="match status" value="1"/>
</dbReference>
<dbReference type="PANTHER" id="PTHR12899:SF3">
    <property type="entry name" value="LARGE RIBOSOMAL SUBUNIT PROTEIN UL18M"/>
    <property type="match status" value="1"/>
</dbReference>
<dbReference type="GO" id="GO:0006412">
    <property type="term" value="P:translation"/>
    <property type="evidence" value="ECO:0007669"/>
    <property type="project" value="InterPro"/>
</dbReference>
<keyword evidence="4" id="KW-0689">Ribosomal protein</keyword>
<dbReference type="EMBL" id="UINC01001603">
    <property type="protein sequence ID" value="SUZ84703.1"/>
    <property type="molecule type" value="Genomic_DNA"/>
</dbReference>
<evidence type="ECO:0000256" key="5">
    <source>
        <dbReference type="ARBA" id="ARBA00023274"/>
    </source>
</evidence>
<dbReference type="FunFam" id="3.30.420.100:FF:000001">
    <property type="entry name" value="50S ribosomal protein L18"/>
    <property type="match status" value="1"/>
</dbReference>
<accession>A0A381R579</accession>
<dbReference type="Pfam" id="PF00861">
    <property type="entry name" value="Ribosomal_L18p"/>
    <property type="match status" value="1"/>
</dbReference>
<gene>
    <name evidence="6" type="ORF">METZ01_LOCUS37557</name>
</gene>